<evidence type="ECO:0000256" key="1">
    <source>
        <dbReference type="SAM" id="MobiDB-lite"/>
    </source>
</evidence>
<feature type="region of interest" description="Disordered" evidence="1">
    <location>
        <begin position="392"/>
        <end position="414"/>
    </location>
</feature>
<feature type="region of interest" description="Disordered" evidence="1">
    <location>
        <begin position="17"/>
        <end position="95"/>
    </location>
</feature>
<evidence type="ECO:0000313" key="3">
    <source>
        <dbReference type="EMBL" id="CAJ1400257.1"/>
    </source>
</evidence>
<keyword evidence="2" id="KW-1133">Transmembrane helix</keyword>
<dbReference type="PANTHER" id="PTHR45725:SF1">
    <property type="entry name" value="DISHEVELLED ASSOCIATED ACTIVATOR OF MORPHOGENESIS, ISOFORM D"/>
    <property type="match status" value="1"/>
</dbReference>
<feature type="compositionally biased region" description="Polar residues" evidence="1">
    <location>
        <begin position="392"/>
        <end position="403"/>
    </location>
</feature>
<evidence type="ECO:0000256" key="2">
    <source>
        <dbReference type="SAM" id="Phobius"/>
    </source>
</evidence>
<feature type="compositionally biased region" description="Basic and acidic residues" evidence="1">
    <location>
        <begin position="843"/>
        <end position="861"/>
    </location>
</feature>
<feature type="transmembrane region" description="Helical" evidence="2">
    <location>
        <begin position="564"/>
        <end position="586"/>
    </location>
</feature>
<keyword evidence="2" id="KW-0812">Transmembrane</keyword>
<comment type="caution">
    <text evidence="3">The sequence shown here is derived from an EMBL/GenBank/DDBJ whole genome shotgun (WGS) entry which is preliminary data.</text>
</comment>
<sequence>MQRLKEEAAQVEQLKGQLAELQAQHASSTEEQSQEMQRLQEEAAQSMESLRAEAAKASQLQEKIAELQAQHASSTEEQSQEMQRLQEEAAQVEQLKGQLAELQAHQAQTASLELKDATLEQYRQQMESLRAEAAQASQLQEKIAELQAQHASSTEEQSQEMQRLKEEAAQVEQLKGQLAELQAQHASSTEEQSQEMQRLQEEAAQVEQLKGQLAEMQVQTASLESKDATLEQYRQQMEGLRAEAAQVSQLQEKIAELQAQHASEEHKAEVSLQEKMAEMQAQLQAETLQVEGLKVQLAEAQTASLDANDAALDQYRQQIESLRADAAKAAEMQEKVAKMEEQQEEMERLTKQAAEEKHQAALEAAQEQYQEQIQTFAAQLQDKMAEMEVQHGQWSASAEQQQKAMDDLEREAAKAEQLKEELALKADEAASLSATLQTRTAEAEELKRRLAEAEAQQSEAGDALAANRQEPAIPTSITQLRNLCADWGLKEATWRCGPDAEPKLMACEGDCEPALALLQFQLEVNVSNASSSALFGSGMEMTALLQSWSASAALKMAYIRIPTWLVVLILVVLAVSSFYLVNFFIWRERRKTAQQRILETAKAHEAEGNMLGRLVEAAIEHFDQQLFGLAVNFGAVKVSAAEGSVTIHDLVIENPPGYWSDCFLRVGYVLVDIDLAAFISSLGKHVVIERLELQDVEVFWERAFLESNLQKILSLLHHGTHKEDEAPEAHEAHKEAGTQTTVREVAVEDVSLKMAGYWLAGCGPRILVPDFSSPSLAEEKVALELPLMLLKVLLSSILASFLGPTLAEHIIEGGQSVTDGLVHLCAGLKMCLRLICPCGPEPAPKEKVPKSPPQKKAEPRPKTAAPSSCCLPCETLLRSNSTR</sequence>
<feature type="compositionally biased region" description="Polar residues" evidence="1">
    <location>
        <begin position="24"/>
        <end position="37"/>
    </location>
</feature>
<keyword evidence="2" id="KW-0472">Membrane</keyword>
<keyword evidence="4" id="KW-1185">Reference proteome</keyword>
<feature type="compositionally biased region" description="Basic and acidic residues" evidence="1">
    <location>
        <begin position="404"/>
        <end position="414"/>
    </location>
</feature>
<accession>A0AA36J720</accession>
<feature type="compositionally biased region" description="Polar residues" evidence="1">
    <location>
        <begin position="149"/>
        <end position="161"/>
    </location>
</feature>
<dbReference type="Proteomes" id="UP001178507">
    <property type="component" value="Unassembled WGS sequence"/>
</dbReference>
<feature type="region of interest" description="Disordered" evidence="1">
    <location>
        <begin position="144"/>
        <end position="206"/>
    </location>
</feature>
<dbReference type="PANTHER" id="PTHR45725">
    <property type="entry name" value="FORMIN HOMOLOGY 2 FAMILY MEMBER"/>
    <property type="match status" value="1"/>
</dbReference>
<dbReference type="AlphaFoldDB" id="A0AA36J720"/>
<name>A0AA36J720_9DINO</name>
<proteinExistence type="predicted"/>
<organism evidence="3 4">
    <name type="scientific">Effrenium voratum</name>
    <dbReference type="NCBI Taxonomy" id="2562239"/>
    <lineage>
        <taxon>Eukaryota</taxon>
        <taxon>Sar</taxon>
        <taxon>Alveolata</taxon>
        <taxon>Dinophyceae</taxon>
        <taxon>Suessiales</taxon>
        <taxon>Symbiodiniaceae</taxon>
        <taxon>Effrenium</taxon>
    </lineage>
</organism>
<feature type="region of interest" description="Disordered" evidence="1">
    <location>
        <begin position="842"/>
        <end position="868"/>
    </location>
</feature>
<gene>
    <name evidence="3" type="ORF">EVOR1521_LOCUS23637</name>
</gene>
<feature type="compositionally biased region" description="Polar residues" evidence="1">
    <location>
        <begin position="70"/>
        <end position="83"/>
    </location>
</feature>
<protein>
    <submittedName>
        <fullName evidence="3">Uncharacterized protein</fullName>
    </submittedName>
</protein>
<evidence type="ECO:0000313" key="4">
    <source>
        <dbReference type="Proteomes" id="UP001178507"/>
    </source>
</evidence>
<feature type="compositionally biased region" description="Polar residues" evidence="1">
    <location>
        <begin position="184"/>
        <end position="197"/>
    </location>
</feature>
<dbReference type="InterPro" id="IPR051425">
    <property type="entry name" value="Formin_Homology"/>
</dbReference>
<reference evidence="3" key="1">
    <citation type="submission" date="2023-08" db="EMBL/GenBank/DDBJ databases">
        <authorList>
            <person name="Chen Y."/>
            <person name="Shah S."/>
            <person name="Dougan E. K."/>
            <person name="Thang M."/>
            <person name="Chan C."/>
        </authorList>
    </citation>
    <scope>NUCLEOTIDE SEQUENCE</scope>
</reference>
<dbReference type="EMBL" id="CAUJNA010003365">
    <property type="protein sequence ID" value="CAJ1400257.1"/>
    <property type="molecule type" value="Genomic_DNA"/>
</dbReference>